<name>A0A8H7E2C4_9EURO</name>
<proteinExistence type="predicted"/>
<reference evidence="1" key="1">
    <citation type="submission" date="2020-02" db="EMBL/GenBank/DDBJ databases">
        <authorList>
            <person name="Palmer J.M."/>
        </authorList>
    </citation>
    <scope>NUCLEOTIDE SEQUENCE</scope>
    <source>
        <strain evidence="1">EPUS1.4</strain>
        <tissue evidence="1">Thallus</tissue>
    </source>
</reference>
<organism evidence="1 2">
    <name type="scientific">Endocarpon pusillum</name>
    <dbReference type="NCBI Taxonomy" id="364733"/>
    <lineage>
        <taxon>Eukaryota</taxon>
        <taxon>Fungi</taxon>
        <taxon>Dikarya</taxon>
        <taxon>Ascomycota</taxon>
        <taxon>Pezizomycotina</taxon>
        <taxon>Eurotiomycetes</taxon>
        <taxon>Chaetothyriomycetidae</taxon>
        <taxon>Verrucariales</taxon>
        <taxon>Verrucariaceae</taxon>
        <taxon>Endocarpon</taxon>
    </lineage>
</organism>
<dbReference type="Proteomes" id="UP000606974">
    <property type="component" value="Unassembled WGS sequence"/>
</dbReference>
<dbReference type="AlphaFoldDB" id="A0A8H7E2C4"/>
<protein>
    <submittedName>
        <fullName evidence="1">Uncharacterized protein</fullName>
    </submittedName>
</protein>
<accession>A0A8H7E2C4</accession>
<keyword evidence="2" id="KW-1185">Reference proteome</keyword>
<evidence type="ECO:0000313" key="1">
    <source>
        <dbReference type="EMBL" id="KAF7505543.1"/>
    </source>
</evidence>
<comment type="caution">
    <text evidence="1">The sequence shown here is derived from an EMBL/GenBank/DDBJ whole genome shotgun (WGS) entry which is preliminary data.</text>
</comment>
<gene>
    <name evidence="1" type="ORF">GJ744_000705</name>
</gene>
<dbReference type="EMBL" id="JAACFV010000107">
    <property type="protein sequence ID" value="KAF7505543.1"/>
    <property type="molecule type" value="Genomic_DNA"/>
</dbReference>
<evidence type="ECO:0000313" key="2">
    <source>
        <dbReference type="Proteomes" id="UP000606974"/>
    </source>
</evidence>
<sequence length="108" mass="12025">MINTHGTKRRPPFQAVCGHLVEVMAMRSTIRCIKAGITTTRKPQLELKVKNPPYGGTYKLKQAMLENSTRTRATDSIIFVLHVDQGLAHGSICCSRTTIYGSKDHMLP</sequence>